<evidence type="ECO:0000256" key="4">
    <source>
        <dbReference type="ARBA" id="ARBA00022692"/>
    </source>
</evidence>
<dbReference type="GO" id="GO:0009252">
    <property type="term" value="P:peptidoglycan biosynthetic process"/>
    <property type="evidence" value="ECO:0007669"/>
    <property type="project" value="UniProtKB-KW"/>
</dbReference>
<feature type="transmembrane region" description="Helical" evidence="16">
    <location>
        <begin position="123"/>
        <end position="139"/>
    </location>
</feature>
<evidence type="ECO:0000256" key="13">
    <source>
        <dbReference type="ARBA" id="ARBA00041418"/>
    </source>
</evidence>
<feature type="transmembrane region" description="Helical" evidence="16">
    <location>
        <begin position="195"/>
        <end position="213"/>
    </location>
</feature>
<comment type="similarity">
    <text evidence="11">Belongs to the SEDS family. FtsW subfamily.</text>
</comment>
<evidence type="ECO:0000256" key="8">
    <source>
        <dbReference type="ARBA" id="ARBA00023136"/>
    </source>
</evidence>
<feature type="transmembrane region" description="Helical" evidence="16">
    <location>
        <begin position="53"/>
        <end position="73"/>
    </location>
</feature>
<keyword evidence="5" id="KW-0133">Cell shape</keyword>
<evidence type="ECO:0000256" key="12">
    <source>
        <dbReference type="ARBA" id="ARBA00041185"/>
    </source>
</evidence>
<evidence type="ECO:0000256" key="3">
    <source>
        <dbReference type="ARBA" id="ARBA00022679"/>
    </source>
</evidence>
<dbReference type="GO" id="GO:0051301">
    <property type="term" value="P:cell division"/>
    <property type="evidence" value="ECO:0007669"/>
    <property type="project" value="UniProtKB-KW"/>
</dbReference>
<feature type="transmembrane region" description="Helical" evidence="16">
    <location>
        <begin position="267"/>
        <end position="286"/>
    </location>
</feature>
<proteinExistence type="inferred from homology"/>
<dbReference type="Pfam" id="PF01098">
    <property type="entry name" value="FTSW_RODA_SPOVE"/>
    <property type="match status" value="1"/>
</dbReference>
<dbReference type="PANTHER" id="PTHR30474">
    <property type="entry name" value="CELL CYCLE PROTEIN"/>
    <property type="match status" value="1"/>
</dbReference>
<evidence type="ECO:0000256" key="15">
    <source>
        <dbReference type="ARBA" id="ARBA00049902"/>
    </source>
</evidence>
<evidence type="ECO:0000256" key="10">
    <source>
        <dbReference type="ARBA" id="ARBA00033270"/>
    </source>
</evidence>
<dbReference type="PANTHER" id="PTHR30474:SF2">
    <property type="entry name" value="PEPTIDOGLYCAN GLYCOSYLTRANSFERASE FTSW-RELATED"/>
    <property type="match status" value="1"/>
</dbReference>
<dbReference type="GO" id="GO:0005886">
    <property type="term" value="C:plasma membrane"/>
    <property type="evidence" value="ECO:0007669"/>
    <property type="project" value="TreeGrafter"/>
</dbReference>
<keyword evidence="17" id="KW-0132">Cell division</keyword>
<evidence type="ECO:0000256" key="11">
    <source>
        <dbReference type="ARBA" id="ARBA00038053"/>
    </source>
</evidence>
<dbReference type="GO" id="GO:0008955">
    <property type="term" value="F:peptidoglycan glycosyltransferase activity"/>
    <property type="evidence" value="ECO:0007669"/>
    <property type="project" value="UniProtKB-EC"/>
</dbReference>
<dbReference type="EC" id="2.4.99.28" evidence="14"/>
<comment type="caution">
    <text evidence="17">The sequence shown here is derived from an EMBL/GenBank/DDBJ whole genome shotgun (WGS) entry which is preliminary data.</text>
</comment>
<evidence type="ECO:0000256" key="2">
    <source>
        <dbReference type="ARBA" id="ARBA00022676"/>
    </source>
</evidence>
<accession>A0A2W4Z6T0</accession>
<dbReference type="InterPro" id="IPR001182">
    <property type="entry name" value="FtsW/RodA"/>
</dbReference>
<dbReference type="GO" id="GO:0032153">
    <property type="term" value="C:cell division site"/>
    <property type="evidence" value="ECO:0007669"/>
    <property type="project" value="TreeGrafter"/>
</dbReference>
<feature type="transmembrane region" description="Helical" evidence="16">
    <location>
        <begin position="151"/>
        <end position="167"/>
    </location>
</feature>
<comment type="catalytic activity">
    <reaction evidence="15">
        <text>[GlcNAc-(1-&gt;4)-Mur2Ac(oyl-L-Ala-gamma-D-Glu-L-Lys-D-Ala-D-Ala)](n)-di-trans,octa-cis-undecaprenyl diphosphate + beta-D-GlcNAc-(1-&gt;4)-Mur2Ac(oyl-L-Ala-gamma-D-Glu-L-Lys-D-Ala-D-Ala)-di-trans,octa-cis-undecaprenyl diphosphate = [GlcNAc-(1-&gt;4)-Mur2Ac(oyl-L-Ala-gamma-D-Glu-L-Lys-D-Ala-D-Ala)](n+1)-di-trans,octa-cis-undecaprenyl diphosphate + di-trans,octa-cis-undecaprenyl diphosphate + H(+)</text>
        <dbReference type="Rhea" id="RHEA:23708"/>
        <dbReference type="Rhea" id="RHEA-COMP:9602"/>
        <dbReference type="Rhea" id="RHEA-COMP:9603"/>
        <dbReference type="ChEBI" id="CHEBI:15378"/>
        <dbReference type="ChEBI" id="CHEBI:58405"/>
        <dbReference type="ChEBI" id="CHEBI:60033"/>
        <dbReference type="ChEBI" id="CHEBI:78435"/>
        <dbReference type="EC" id="2.4.99.28"/>
    </reaction>
</comment>
<feature type="transmembrane region" description="Helical" evidence="16">
    <location>
        <begin position="85"/>
        <end position="103"/>
    </location>
</feature>
<organism evidence="17 18">
    <name type="scientific">Micavibrio aeruginosavorus</name>
    <dbReference type="NCBI Taxonomy" id="349221"/>
    <lineage>
        <taxon>Bacteria</taxon>
        <taxon>Pseudomonadati</taxon>
        <taxon>Bdellovibrionota</taxon>
        <taxon>Bdellovibrionia</taxon>
        <taxon>Bdellovibrionales</taxon>
        <taxon>Pseudobdellovibrionaceae</taxon>
        <taxon>Micavibrio</taxon>
    </lineage>
</organism>
<dbReference type="AlphaFoldDB" id="A0A2W4Z6T0"/>
<feature type="transmembrane region" description="Helical" evidence="16">
    <location>
        <begin position="173"/>
        <end position="190"/>
    </location>
</feature>
<evidence type="ECO:0000256" key="1">
    <source>
        <dbReference type="ARBA" id="ARBA00004141"/>
    </source>
</evidence>
<sequence>MKYFARTDKSFLGSWWWTVDRVMLSLLLILSVFGVLLVAAASPPVAERNGDPANYFIIRHLIYLVPSVAIMIFMSMGNIKHVWRAALIILGIAVICLMLVPVIGTETKGAQRWLRVGPLSLQPSEIMKPVFVVVAAWLIARQKEKPEFKGIYFAAGLYLFIVLLLLMQPDMGMTFVVTVSFFTIVFLAGLPFRYIFLLGFVAVGAAVLAYGFFPHVQSRVDRFINPESGDTYQIDKSLQAFQHGGLFGTGAGQGTVKLTIPDAHADFIFSVAAEELGMIIAVLLVGL</sequence>
<evidence type="ECO:0000256" key="7">
    <source>
        <dbReference type="ARBA" id="ARBA00022989"/>
    </source>
</evidence>
<keyword evidence="4 16" id="KW-0812">Transmembrane</keyword>
<name>A0A2W4Z6T0_9BACT</name>
<evidence type="ECO:0000256" key="5">
    <source>
        <dbReference type="ARBA" id="ARBA00022960"/>
    </source>
</evidence>
<evidence type="ECO:0000256" key="6">
    <source>
        <dbReference type="ARBA" id="ARBA00022984"/>
    </source>
</evidence>
<keyword evidence="7 16" id="KW-1133">Transmembrane helix</keyword>
<dbReference type="GO" id="GO:0015648">
    <property type="term" value="F:lipid-linked peptidoglycan transporter activity"/>
    <property type="evidence" value="ECO:0007669"/>
    <property type="project" value="TreeGrafter"/>
</dbReference>
<evidence type="ECO:0000256" key="16">
    <source>
        <dbReference type="SAM" id="Phobius"/>
    </source>
</evidence>
<reference evidence="17 18" key="1">
    <citation type="submission" date="2017-08" db="EMBL/GenBank/DDBJ databases">
        <title>Infants hospitalized years apart are colonized by the same room-sourced microbial strains.</title>
        <authorList>
            <person name="Brooks B."/>
            <person name="Olm M.R."/>
            <person name="Firek B.A."/>
            <person name="Baker R."/>
            <person name="Thomas B.C."/>
            <person name="Morowitz M.J."/>
            <person name="Banfield J.F."/>
        </authorList>
    </citation>
    <scope>NUCLEOTIDE SEQUENCE [LARGE SCALE GENOMIC DNA]</scope>
    <source>
        <strain evidence="17">S2_018_000_R2_104</strain>
    </source>
</reference>
<keyword evidence="6" id="KW-0573">Peptidoglycan synthesis</keyword>
<keyword evidence="8 16" id="KW-0472">Membrane</keyword>
<evidence type="ECO:0000256" key="14">
    <source>
        <dbReference type="ARBA" id="ARBA00044770"/>
    </source>
</evidence>
<dbReference type="EMBL" id="QFNK01000407">
    <property type="protein sequence ID" value="PZO77944.1"/>
    <property type="molecule type" value="Genomic_DNA"/>
</dbReference>
<keyword evidence="2" id="KW-0328">Glycosyltransferase</keyword>
<feature type="non-terminal residue" evidence="17">
    <location>
        <position position="287"/>
    </location>
</feature>
<evidence type="ECO:0000256" key="9">
    <source>
        <dbReference type="ARBA" id="ARBA00032370"/>
    </source>
</evidence>
<evidence type="ECO:0000313" key="18">
    <source>
        <dbReference type="Proteomes" id="UP000249557"/>
    </source>
</evidence>
<feature type="transmembrane region" description="Helical" evidence="16">
    <location>
        <begin position="21"/>
        <end position="41"/>
    </location>
</feature>
<keyword evidence="3" id="KW-0808">Transferase</keyword>
<gene>
    <name evidence="17" type="ORF">DI626_12180</name>
</gene>
<comment type="subcellular location">
    <subcellularLocation>
        <location evidence="1">Membrane</location>
        <topology evidence="1">Multi-pass membrane protein</topology>
    </subcellularLocation>
</comment>
<protein>
    <recommendedName>
        <fullName evidence="12">Probable peptidoglycan glycosyltransferase FtsW</fullName>
        <ecNumber evidence="14">2.4.99.28</ecNumber>
    </recommendedName>
    <alternativeName>
        <fullName evidence="13">Cell division protein FtsW</fullName>
    </alternativeName>
    <alternativeName>
        <fullName evidence="10">Cell wall polymerase</fullName>
    </alternativeName>
    <alternativeName>
        <fullName evidence="9">Peptidoglycan polymerase</fullName>
    </alternativeName>
</protein>
<dbReference type="Proteomes" id="UP000249557">
    <property type="component" value="Unassembled WGS sequence"/>
</dbReference>
<dbReference type="GO" id="GO:0008360">
    <property type="term" value="P:regulation of cell shape"/>
    <property type="evidence" value="ECO:0007669"/>
    <property type="project" value="UniProtKB-KW"/>
</dbReference>
<keyword evidence="17" id="KW-0131">Cell cycle</keyword>
<evidence type="ECO:0000313" key="17">
    <source>
        <dbReference type="EMBL" id="PZO77944.1"/>
    </source>
</evidence>